<dbReference type="PANTHER" id="PTHR43479">
    <property type="entry name" value="ACREF/ENVCD OPERON REPRESSOR-RELATED"/>
    <property type="match status" value="1"/>
</dbReference>
<dbReference type="InterPro" id="IPR050624">
    <property type="entry name" value="HTH-type_Tx_Regulator"/>
</dbReference>
<dbReference type="InterPro" id="IPR009057">
    <property type="entry name" value="Homeodomain-like_sf"/>
</dbReference>
<dbReference type="Proteomes" id="UP000260680">
    <property type="component" value="Unassembled WGS sequence"/>
</dbReference>
<dbReference type="InterPro" id="IPR039532">
    <property type="entry name" value="TetR_C_Firmicutes"/>
</dbReference>
<organism evidence="4 5">
    <name type="scientific">Lacrimispora amygdalina</name>
    <dbReference type="NCBI Taxonomy" id="253257"/>
    <lineage>
        <taxon>Bacteria</taxon>
        <taxon>Bacillati</taxon>
        <taxon>Bacillota</taxon>
        <taxon>Clostridia</taxon>
        <taxon>Lachnospirales</taxon>
        <taxon>Lachnospiraceae</taxon>
        <taxon>Lacrimispora</taxon>
    </lineage>
</organism>
<evidence type="ECO:0000256" key="2">
    <source>
        <dbReference type="PROSITE-ProRule" id="PRU00335"/>
    </source>
</evidence>
<dbReference type="Gene3D" id="1.10.357.10">
    <property type="entry name" value="Tetracycline Repressor, domain 2"/>
    <property type="match status" value="1"/>
</dbReference>
<dbReference type="SUPFAM" id="SSF46689">
    <property type="entry name" value="Homeodomain-like"/>
    <property type="match status" value="1"/>
</dbReference>
<gene>
    <name evidence="4" type="ORF">DS742_12150</name>
</gene>
<sequence length="205" mass="23996">MDFTMVLVIVLQIHGNRDRLGENHMNKMNYRIALQSRKMLMDGLIKLMETYEFSMITVTQICQEAGLSRRTFYRLYNTREDILNEYMSTLAEEFFCMVADKAPHHYTEVAVIYFEFWKQHEIFLNLLKKNKMLELIYRISGEIAPVVFQDVKPDMKLDDMTLSYLLSYSLGGLNGLLIRWVDEGMKLSSEQIKTILEGALQIAVI</sequence>
<evidence type="ECO:0000259" key="3">
    <source>
        <dbReference type="PROSITE" id="PS50977"/>
    </source>
</evidence>
<dbReference type="GO" id="GO:0003677">
    <property type="term" value="F:DNA binding"/>
    <property type="evidence" value="ECO:0007669"/>
    <property type="project" value="UniProtKB-UniRule"/>
</dbReference>
<feature type="domain" description="HTH tetR-type" evidence="3">
    <location>
        <begin position="34"/>
        <end position="94"/>
    </location>
</feature>
<dbReference type="InterPro" id="IPR001647">
    <property type="entry name" value="HTH_TetR"/>
</dbReference>
<comment type="caution">
    <text evidence="4">The sequence shown here is derived from an EMBL/GenBank/DDBJ whole genome shotgun (WGS) entry which is preliminary data.</text>
</comment>
<evidence type="ECO:0000313" key="5">
    <source>
        <dbReference type="Proteomes" id="UP000260680"/>
    </source>
</evidence>
<accession>A0A3E2NC66</accession>
<dbReference type="EMBL" id="QOHO01000032">
    <property type="protein sequence ID" value="RFZ78617.1"/>
    <property type="molecule type" value="Genomic_DNA"/>
</dbReference>
<evidence type="ECO:0000256" key="1">
    <source>
        <dbReference type="ARBA" id="ARBA00023125"/>
    </source>
</evidence>
<dbReference type="OrthoDB" id="9810250at2"/>
<feature type="DNA-binding region" description="H-T-H motif" evidence="2">
    <location>
        <begin position="57"/>
        <end position="76"/>
    </location>
</feature>
<protein>
    <submittedName>
        <fullName evidence="4">TetR/AcrR family transcriptional regulator</fullName>
    </submittedName>
</protein>
<name>A0A3E2NC66_9FIRM</name>
<proteinExistence type="predicted"/>
<dbReference type="Pfam" id="PF14278">
    <property type="entry name" value="TetR_C_8"/>
    <property type="match status" value="1"/>
</dbReference>
<reference evidence="4 5" key="1">
    <citation type="submission" date="2018-07" db="EMBL/GenBank/DDBJ databases">
        <title>New species, Clostridium PI-S10-A1B.</title>
        <authorList>
            <person name="Krishna G."/>
            <person name="Summeta K."/>
            <person name="Shikha S."/>
            <person name="Prabhu P.B."/>
            <person name="Suresh K."/>
        </authorList>
    </citation>
    <scope>NUCLEOTIDE SEQUENCE [LARGE SCALE GENOMIC DNA]</scope>
    <source>
        <strain evidence="4 5">PI-S10-A1B</strain>
    </source>
</reference>
<keyword evidence="1 2" id="KW-0238">DNA-binding</keyword>
<dbReference type="PANTHER" id="PTHR43479:SF11">
    <property type="entry name" value="ACREF_ENVCD OPERON REPRESSOR-RELATED"/>
    <property type="match status" value="1"/>
</dbReference>
<evidence type="ECO:0000313" key="4">
    <source>
        <dbReference type="EMBL" id="RFZ78617.1"/>
    </source>
</evidence>
<dbReference type="AlphaFoldDB" id="A0A3E2NC66"/>
<dbReference type="PROSITE" id="PS50977">
    <property type="entry name" value="HTH_TETR_2"/>
    <property type="match status" value="1"/>
</dbReference>